<name>A0ACB6QJ00_9PLEO</name>
<dbReference type="Proteomes" id="UP000799755">
    <property type="component" value="Unassembled WGS sequence"/>
</dbReference>
<proteinExistence type="predicted"/>
<organism evidence="1 2">
    <name type="scientific">Lindgomyces ingoldianus</name>
    <dbReference type="NCBI Taxonomy" id="673940"/>
    <lineage>
        <taxon>Eukaryota</taxon>
        <taxon>Fungi</taxon>
        <taxon>Dikarya</taxon>
        <taxon>Ascomycota</taxon>
        <taxon>Pezizomycotina</taxon>
        <taxon>Dothideomycetes</taxon>
        <taxon>Pleosporomycetidae</taxon>
        <taxon>Pleosporales</taxon>
        <taxon>Lindgomycetaceae</taxon>
        <taxon>Lindgomyces</taxon>
    </lineage>
</organism>
<reference evidence="1" key="1">
    <citation type="journal article" date="2020" name="Stud. Mycol.">
        <title>101 Dothideomycetes genomes: a test case for predicting lifestyles and emergence of pathogens.</title>
        <authorList>
            <person name="Haridas S."/>
            <person name="Albert R."/>
            <person name="Binder M."/>
            <person name="Bloem J."/>
            <person name="Labutti K."/>
            <person name="Salamov A."/>
            <person name="Andreopoulos B."/>
            <person name="Baker S."/>
            <person name="Barry K."/>
            <person name="Bills G."/>
            <person name="Bluhm B."/>
            <person name="Cannon C."/>
            <person name="Castanera R."/>
            <person name="Culley D."/>
            <person name="Daum C."/>
            <person name="Ezra D."/>
            <person name="Gonzalez J."/>
            <person name="Henrissat B."/>
            <person name="Kuo A."/>
            <person name="Liang C."/>
            <person name="Lipzen A."/>
            <person name="Lutzoni F."/>
            <person name="Magnuson J."/>
            <person name="Mondo S."/>
            <person name="Nolan M."/>
            <person name="Ohm R."/>
            <person name="Pangilinan J."/>
            <person name="Park H.-J."/>
            <person name="Ramirez L."/>
            <person name="Alfaro M."/>
            <person name="Sun H."/>
            <person name="Tritt A."/>
            <person name="Yoshinaga Y."/>
            <person name="Zwiers L.-H."/>
            <person name="Turgeon B."/>
            <person name="Goodwin S."/>
            <person name="Spatafora J."/>
            <person name="Crous P."/>
            <person name="Grigoriev I."/>
        </authorList>
    </citation>
    <scope>NUCLEOTIDE SEQUENCE</scope>
    <source>
        <strain evidence="1">ATCC 200398</strain>
    </source>
</reference>
<evidence type="ECO:0000313" key="1">
    <source>
        <dbReference type="EMBL" id="KAF2466978.1"/>
    </source>
</evidence>
<dbReference type="EMBL" id="MU003522">
    <property type="protein sequence ID" value="KAF2466978.1"/>
    <property type="molecule type" value="Genomic_DNA"/>
</dbReference>
<comment type="caution">
    <text evidence="1">The sequence shown here is derived from an EMBL/GenBank/DDBJ whole genome shotgun (WGS) entry which is preliminary data.</text>
</comment>
<protein>
    <submittedName>
        <fullName evidence="1">Uncharacterized protein</fullName>
    </submittedName>
</protein>
<evidence type="ECO:0000313" key="2">
    <source>
        <dbReference type="Proteomes" id="UP000799755"/>
    </source>
</evidence>
<gene>
    <name evidence="1" type="ORF">BDR25DRAFT_72017</name>
</gene>
<sequence>MGRASTYDIVTNSPCFCLQKGLSLSLGWSRISRHVPFQLLSIYARKMSVLSTRHSAITVSDTPYTRARGQSTPERRPHLFHRRHRLEAKPPSPTTNQSPHDRNDCGSRRRRVKAASKSVCFDSAVSQDTRISLALALPRHSRSLSSHQLHSREVTEHACAGTITPSHPSADKAQRSTTDFTPFIPHSLDANSYQQPNKPFPLLFPFLPAPPSTKDPQTPLAVARINPSTRSQ</sequence>
<accession>A0ACB6QJ00</accession>
<keyword evidence="2" id="KW-1185">Reference proteome</keyword>